<sequence length="250" mass="28547">MPNLSDCKNLELIPHTIYNKIRLDISGCPKLKSLPRPLSSGANLVQHLRLSGNSVSQIPNNLFSCLTFLLHLYLSRTNIRRIPENIKFSKLRELHISGCRFLESLPELPLTIERVDASGCTSLKMVSNLLTALTQPPTDRVNLGVDFSFLDCLKLKHQNLMSEFQMRALLIATEFAFRKTPYERPPTTKMYYPGDNIPEWCGIRLLHVQDAMEFGIISSQYVCRKSNVVNDEGGPSLFWESILEQLRHFQ</sequence>
<dbReference type="SUPFAM" id="SSF52058">
    <property type="entry name" value="L domain-like"/>
    <property type="match status" value="1"/>
</dbReference>
<proteinExistence type="predicted"/>
<dbReference type="Pfam" id="PF00560">
    <property type="entry name" value="LRR_1"/>
    <property type="match status" value="1"/>
</dbReference>
<accession>A0AA88CUV5</accession>
<dbReference type="Gene3D" id="3.80.10.10">
    <property type="entry name" value="Ribonuclease Inhibitor"/>
    <property type="match status" value="1"/>
</dbReference>
<dbReference type="EMBL" id="BTGU01003365">
    <property type="protein sequence ID" value="GMN31166.1"/>
    <property type="molecule type" value="Genomic_DNA"/>
</dbReference>
<evidence type="ECO:0000313" key="2">
    <source>
        <dbReference type="Proteomes" id="UP001187192"/>
    </source>
</evidence>
<dbReference type="PANTHER" id="PTHR45752">
    <property type="entry name" value="LEUCINE-RICH REPEAT-CONTAINING"/>
    <property type="match status" value="1"/>
</dbReference>
<organism evidence="1 2">
    <name type="scientific">Ficus carica</name>
    <name type="common">Common fig</name>
    <dbReference type="NCBI Taxonomy" id="3494"/>
    <lineage>
        <taxon>Eukaryota</taxon>
        <taxon>Viridiplantae</taxon>
        <taxon>Streptophyta</taxon>
        <taxon>Embryophyta</taxon>
        <taxon>Tracheophyta</taxon>
        <taxon>Spermatophyta</taxon>
        <taxon>Magnoliopsida</taxon>
        <taxon>eudicotyledons</taxon>
        <taxon>Gunneridae</taxon>
        <taxon>Pentapetalae</taxon>
        <taxon>rosids</taxon>
        <taxon>fabids</taxon>
        <taxon>Rosales</taxon>
        <taxon>Moraceae</taxon>
        <taxon>Ficeae</taxon>
        <taxon>Ficus</taxon>
    </lineage>
</organism>
<gene>
    <name evidence="1" type="ORF">TIFTF001_044555</name>
</gene>
<keyword evidence="2" id="KW-1185">Reference proteome</keyword>
<protein>
    <submittedName>
        <fullName evidence="1">Uncharacterized protein</fullName>
    </submittedName>
</protein>
<dbReference type="Proteomes" id="UP001187192">
    <property type="component" value="Unassembled WGS sequence"/>
</dbReference>
<comment type="caution">
    <text evidence="1">The sequence shown here is derived from an EMBL/GenBank/DDBJ whole genome shotgun (WGS) entry which is preliminary data.</text>
</comment>
<dbReference type="InterPro" id="IPR050715">
    <property type="entry name" value="LRR-SigEffector_domain"/>
</dbReference>
<dbReference type="PANTHER" id="PTHR45752:SF195">
    <property type="entry name" value="LEUCINE-RICH REPEAT (LRR) FAMILY PROTEIN-RELATED"/>
    <property type="match status" value="1"/>
</dbReference>
<reference evidence="1" key="1">
    <citation type="submission" date="2023-07" db="EMBL/GenBank/DDBJ databases">
        <title>draft genome sequence of fig (Ficus carica).</title>
        <authorList>
            <person name="Takahashi T."/>
            <person name="Nishimura K."/>
        </authorList>
    </citation>
    <scope>NUCLEOTIDE SEQUENCE</scope>
</reference>
<evidence type="ECO:0000313" key="1">
    <source>
        <dbReference type="EMBL" id="GMN31166.1"/>
    </source>
</evidence>
<dbReference type="InterPro" id="IPR001611">
    <property type="entry name" value="Leu-rich_rpt"/>
</dbReference>
<dbReference type="AlphaFoldDB" id="A0AA88CUV5"/>
<feature type="non-terminal residue" evidence="1">
    <location>
        <position position="1"/>
    </location>
</feature>
<dbReference type="InterPro" id="IPR032675">
    <property type="entry name" value="LRR_dom_sf"/>
</dbReference>
<name>A0AA88CUV5_FICCA</name>